<reference evidence="2 3" key="1">
    <citation type="submission" date="2020-06" db="EMBL/GenBank/DDBJ databases">
        <authorList>
            <person name="Li R."/>
            <person name="Bekaert M."/>
        </authorList>
    </citation>
    <scope>NUCLEOTIDE SEQUENCE [LARGE SCALE GENOMIC DNA]</scope>
    <source>
        <strain evidence="3">wild</strain>
    </source>
</reference>
<dbReference type="OrthoDB" id="6149069at2759"/>
<keyword evidence="3" id="KW-1185">Reference proteome</keyword>
<sequence length="1899" mass="219826">MAVSTLAKEQENFLRYAILIVNHSKEALQDLVELNLKNKHLTFEDFLNQNQHEIYHLCYDSRCCQCQNTPPRRKRIIFPSQLELLFDKYKKLPSHRGIGHNDFCCSYAKVGITSQVLDLSLARCLLVNYCLDVFWFTCLTSQSQTLEQFLNSNKHIIYHLWKNNQNCCQCQPGFIFPCNDSLITENEWKSMFSSQLSPCENDRKRMSTGSSSVCSVGATPGIATQDINREIQRFILQNCNHISKAVDFLVEQRNLRFAHVPEAKISDSDFKLLLTDIETHLLGIARVCGKDTHVKKNLRALHLKPLSINMLSKYEKLLHKNMEAINKNVTSEHQKTRKKVSYKLRKFEDRIESLETSSIEIKAEVQGLRKLITGETSAEIDNHRKDQTYTQIKAVAACVQMLDNSRVLILTGREGSGKSRNSLEILRQMREKHPEIDVIKLKRLTQFSGIIEKDAMTIVLFEDVFGRITKQFCENTDVQILDSLYSYINLGNVKVIFVMRNTVKHECQSLLSSHDIFCNNIAYLDLNSEEFGLSLKEKERLFINYCTMNEIDIIYKEKSSYRDTNAISIDKIKVSIIDKSDVSCRFSANNKCIVLSSWAVEDMIRSDPYQGFPECCRLFTRNKNITILGKTYFKYPLKSLLKEIENMRMEGKASDVKGLKYVILLYILLNQTPSAGSLQTNSHDRVILSINENNIDVQAHQKLFYECYNKNVGLKLYDIMNLYEELTCRYLIRKEKKIYFQHCALQDSVLISYCKVNPKAIIPLLSVDHMIDIVRPQSYMEQEDEIVIKISKSNYHELAKKIISLMDCMYFAQSKLDRMMESKIITDNDVDLIYELIGCIKNRIDTSLSCFSLSLDSYIHHYFPLYLLINIGKLDNKMLIVNHTEGRMFITVSIADKIISLGVDPDISLSYAFQSKYKDIIEWLLKNTDHSLLDLNYCFTDVMPPERWLEYTKLLFQYVKHDIIDMTQLFFNVIFHCYNEYEHAIDWIVDNVDNSLIDYDECINKIIGLDCLEIYIDLILYIVKKTSHVCLDINNVVYTSCKYGPTDVTVKVLQSVDPELFEKDKLINTMVPDSNDDEDCWNKIVQLILPWMKYGDFNRFVEKADNYRWYRVLESLIVHVTDLSVDIVKLIEKIFKWWDDDEEEEREYDYYHKEHVFRLLLKHHIDNIDVAEMIMDKACHVGSHCVVEELLLDKFDNISYYLNITLNNCLSRRFDEISVSNGGGYGKLLMLFIQRIDNQFIDLNSLMSDVCNIGHLSAALWLLENKHSHCFDLRNIMNKASYHGDRELVEYLKQNYKAGDFDYKTAMIKACRNRQEKTLDVCKWLWGNIGRDLFDMKVALNNASRCDNYEVVEWILTDVDKGLLDIESAVLCASEHGDDHTLELLLDKSSINMIDFEHAITLACKNKKSGFKILKLLYRRADKSTVDMNVILSVACKNYRSDIVQWMIETCDQNIIVTETSDGNKNFINSLEKHLLDINLAMNCIVDMDPPELPTEEVDATKNNLLCIILKKSHLRTIDLNKLLTESCKKDWLEIFICLLGKVDNSFLNIREAINVACQCGALNIVKWSIQNIDVKLLAIENVMVESCAYGWIECLVLIQKRCYQYAFNLQQSMVEACTYGRLEIVEWLLQNVNYKCFHLPLLLQEAGRNGWMNIFSSLVNTFEFRASDLHVATNEALANGHLQIVEWMVSVLGRECLDISSLSTNKYLDSGNEAVVKFILRHFDPKVLDIAAVFTNACKFGWKDTTSFIVDHDLSKKVEHQILSVNKALLSVAVKGWDEIAILLLDNVEHTRLDIGNAFLEACRHGEIDVVQVILRRAENNLLDVNTALSKACENHMHEKLVLWILENIDQKQVDLKTVKKQAIRHKWRKVQFAIPEVDTEDLNEAEQGFETDCIVIS</sequence>
<name>A0A6J8C6K7_MYTCO</name>
<evidence type="ECO:0000313" key="3">
    <source>
        <dbReference type="Proteomes" id="UP000507470"/>
    </source>
</evidence>
<dbReference type="InterPro" id="IPR036770">
    <property type="entry name" value="Ankyrin_rpt-contain_sf"/>
</dbReference>
<gene>
    <name evidence="2" type="ORF">MCOR_26353</name>
</gene>
<proteinExistence type="predicted"/>
<dbReference type="SUPFAM" id="SSF48403">
    <property type="entry name" value="Ankyrin repeat"/>
    <property type="match status" value="2"/>
</dbReference>
<dbReference type="PANTHER" id="PTHR46586">
    <property type="entry name" value="ANKYRIN REPEAT-CONTAINING PROTEIN"/>
    <property type="match status" value="1"/>
</dbReference>
<dbReference type="Proteomes" id="UP000507470">
    <property type="component" value="Unassembled WGS sequence"/>
</dbReference>
<dbReference type="SMART" id="SM00248">
    <property type="entry name" value="ANK"/>
    <property type="match status" value="6"/>
</dbReference>
<evidence type="ECO:0000259" key="1">
    <source>
        <dbReference type="Pfam" id="PF20720"/>
    </source>
</evidence>
<dbReference type="InterPro" id="IPR049050">
    <property type="entry name" value="nSTAND3"/>
</dbReference>
<feature type="domain" description="Novel STAND NTPase 3" evidence="1">
    <location>
        <begin position="389"/>
        <end position="546"/>
    </location>
</feature>
<evidence type="ECO:0000313" key="2">
    <source>
        <dbReference type="EMBL" id="CAC5391342.1"/>
    </source>
</evidence>
<dbReference type="InterPro" id="IPR052050">
    <property type="entry name" value="SecEffector_AnkRepeat"/>
</dbReference>
<dbReference type="InterPro" id="IPR002110">
    <property type="entry name" value="Ankyrin_rpt"/>
</dbReference>
<organism evidence="2 3">
    <name type="scientific">Mytilus coruscus</name>
    <name type="common">Sea mussel</name>
    <dbReference type="NCBI Taxonomy" id="42192"/>
    <lineage>
        <taxon>Eukaryota</taxon>
        <taxon>Metazoa</taxon>
        <taxon>Spiralia</taxon>
        <taxon>Lophotrochozoa</taxon>
        <taxon>Mollusca</taxon>
        <taxon>Bivalvia</taxon>
        <taxon>Autobranchia</taxon>
        <taxon>Pteriomorphia</taxon>
        <taxon>Mytilida</taxon>
        <taxon>Mytiloidea</taxon>
        <taxon>Mytilidae</taxon>
        <taxon>Mytilinae</taxon>
        <taxon>Mytilus</taxon>
    </lineage>
</organism>
<dbReference type="Pfam" id="PF20720">
    <property type="entry name" value="nSTAND3"/>
    <property type="match status" value="1"/>
</dbReference>
<protein>
    <recommendedName>
        <fullName evidence="1">Novel STAND NTPase 3 domain-containing protein</fullName>
    </recommendedName>
</protein>
<dbReference type="EMBL" id="CACVKT020004708">
    <property type="protein sequence ID" value="CAC5391342.1"/>
    <property type="molecule type" value="Genomic_DNA"/>
</dbReference>
<dbReference type="Gene3D" id="1.25.40.20">
    <property type="entry name" value="Ankyrin repeat-containing domain"/>
    <property type="match status" value="2"/>
</dbReference>
<dbReference type="PANTHER" id="PTHR46586:SF3">
    <property type="entry name" value="ANKYRIN REPEAT-CONTAINING PROTEIN"/>
    <property type="match status" value="1"/>
</dbReference>
<accession>A0A6J8C6K7</accession>